<evidence type="ECO:0000313" key="1">
    <source>
        <dbReference type="EMBL" id="EGF90999.1"/>
    </source>
</evidence>
<gene>
    <name evidence="1" type="ORF">ABI_24120</name>
</gene>
<keyword evidence="2" id="KW-1185">Reference proteome</keyword>
<proteinExistence type="predicted"/>
<sequence>MAVAAALVDVDFLNKARMRLERRCTVSSEPAATLSAIERHVAMGPASSGGHSVKLFSALLALCQEMGAPWVASLEAEQDVEALLAADVDDGGENALDWKQEISALKERIS</sequence>
<organism evidence="1 2">
    <name type="scientific">Asticcacaulis biprosthecium C19</name>
    <dbReference type="NCBI Taxonomy" id="715226"/>
    <lineage>
        <taxon>Bacteria</taxon>
        <taxon>Pseudomonadati</taxon>
        <taxon>Pseudomonadota</taxon>
        <taxon>Alphaproteobacteria</taxon>
        <taxon>Caulobacterales</taxon>
        <taxon>Caulobacteraceae</taxon>
        <taxon>Asticcacaulis</taxon>
    </lineage>
</organism>
<dbReference type="RefSeq" id="WP_006273184.1">
    <property type="nucleotide sequence ID" value="NZ_GL883078.1"/>
</dbReference>
<dbReference type="HOGENOM" id="CLU_2165750_0_0_5"/>
<dbReference type="AlphaFoldDB" id="F4QNU1"/>
<dbReference type="Proteomes" id="UP000006512">
    <property type="component" value="Unassembled WGS sequence"/>
</dbReference>
<protein>
    <submittedName>
        <fullName evidence="1">Uncharacterized protein</fullName>
    </submittedName>
</protein>
<dbReference type="STRING" id="715226.ABI_24120"/>
<reference evidence="2" key="1">
    <citation type="submission" date="2011-03" db="EMBL/GenBank/DDBJ databases">
        <title>Draft genome sequence of Brevundimonas diminuta.</title>
        <authorList>
            <person name="Brown P.J.B."/>
            <person name="Buechlein A."/>
            <person name="Hemmerich C."/>
            <person name="Brun Y.V."/>
        </authorList>
    </citation>
    <scope>NUCLEOTIDE SEQUENCE [LARGE SCALE GENOMIC DNA]</scope>
    <source>
        <strain evidence="2">C19</strain>
    </source>
</reference>
<accession>F4QNU1</accession>
<dbReference type="OrthoDB" id="8481781at2"/>
<name>F4QNU1_9CAUL</name>
<dbReference type="EMBL" id="GL883078">
    <property type="protein sequence ID" value="EGF90999.1"/>
    <property type="molecule type" value="Genomic_DNA"/>
</dbReference>
<evidence type="ECO:0000313" key="2">
    <source>
        <dbReference type="Proteomes" id="UP000006512"/>
    </source>
</evidence>